<dbReference type="GO" id="GO:0016787">
    <property type="term" value="F:hydrolase activity"/>
    <property type="evidence" value="ECO:0007669"/>
    <property type="project" value="UniProtKB-KW"/>
</dbReference>
<dbReference type="RefSeq" id="WP_345479549.1">
    <property type="nucleotide sequence ID" value="NZ_BAABLP010000001.1"/>
</dbReference>
<dbReference type="Proteomes" id="UP001500121">
    <property type="component" value="Unassembled WGS sequence"/>
</dbReference>
<evidence type="ECO:0000313" key="4">
    <source>
        <dbReference type="Proteomes" id="UP001500121"/>
    </source>
</evidence>
<dbReference type="InterPro" id="IPR036526">
    <property type="entry name" value="C-N_Hydrolase_sf"/>
</dbReference>
<dbReference type="PANTHER" id="PTHR43674:SF16">
    <property type="entry name" value="CARBON-NITROGEN FAMILY, PUTATIVE (AFU_ORTHOLOGUE AFUA_5G02350)-RELATED"/>
    <property type="match status" value="1"/>
</dbReference>
<evidence type="ECO:0000256" key="1">
    <source>
        <dbReference type="ARBA" id="ARBA00022801"/>
    </source>
</evidence>
<organism evidence="3 4">
    <name type="scientific">Amnibacterium soli</name>
    <dbReference type="NCBI Taxonomy" id="1282736"/>
    <lineage>
        <taxon>Bacteria</taxon>
        <taxon>Bacillati</taxon>
        <taxon>Actinomycetota</taxon>
        <taxon>Actinomycetes</taxon>
        <taxon>Micrococcales</taxon>
        <taxon>Microbacteriaceae</taxon>
        <taxon>Amnibacterium</taxon>
    </lineage>
</organism>
<dbReference type="PANTHER" id="PTHR43674">
    <property type="entry name" value="NITRILASE C965.09-RELATED"/>
    <property type="match status" value="1"/>
</dbReference>
<protein>
    <submittedName>
        <fullName evidence="3">Carbon-nitrogen hydrolase family protein</fullName>
    </submittedName>
</protein>
<keyword evidence="1 3" id="KW-0378">Hydrolase</keyword>
<dbReference type="Gene3D" id="3.60.110.10">
    <property type="entry name" value="Carbon-nitrogen hydrolase"/>
    <property type="match status" value="1"/>
</dbReference>
<dbReference type="InterPro" id="IPR003010">
    <property type="entry name" value="C-N_Hydrolase"/>
</dbReference>
<proteinExistence type="predicted"/>
<dbReference type="EMBL" id="BAABLP010000001">
    <property type="protein sequence ID" value="GAA4738814.1"/>
    <property type="molecule type" value="Genomic_DNA"/>
</dbReference>
<keyword evidence="4" id="KW-1185">Reference proteome</keyword>
<accession>A0ABP8YSZ7</accession>
<evidence type="ECO:0000259" key="2">
    <source>
        <dbReference type="PROSITE" id="PS50263"/>
    </source>
</evidence>
<dbReference type="PROSITE" id="PS50263">
    <property type="entry name" value="CN_HYDROLASE"/>
    <property type="match status" value="1"/>
</dbReference>
<reference evidence="4" key="1">
    <citation type="journal article" date="2019" name="Int. J. Syst. Evol. Microbiol.">
        <title>The Global Catalogue of Microorganisms (GCM) 10K type strain sequencing project: providing services to taxonomists for standard genome sequencing and annotation.</title>
        <authorList>
            <consortium name="The Broad Institute Genomics Platform"/>
            <consortium name="The Broad Institute Genome Sequencing Center for Infectious Disease"/>
            <person name="Wu L."/>
            <person name="Ma J."/>
        </authorList>
    </citation>
    <scope>NUCLEOTIDE SEQUENCE [LARGE SCALE GENOMIC DNA]</scope>
    <source>
        <strain evidence="4">JCM 19015</strain>
    </source>
</reference>
<sequence length="294" mass="30875">MPVTLAAASENFGRDLEENYRTIERLVAEASAAGADLLALPEAAIGGYLSSLGGHGDPSTPESLPPAIRLDGPELARVAALAGDLVLVLGVCEADGPETDPVRYNTAVALTRHGVLGVHRKVHQPLGEHLSYAAGDSFSAFDSPVGRLGLMICYDKAFPEGARTLALDGAEVVVCVSAWPAARTAGSTDLAEDRWTKRFRLYDQARALENQIVWVASNQAGTFGRLRFVGSASVIGPGGEVLADTGVAAGLAIATVDVPEELATARRAMFALRDRRPDAYALDGRVAEEELVDA</sequence>
<evidence type="ECO:0000313" key="3">
    <source>
        <dbReference type="EMBL" id="GAA4738814.1"/>
    </source>
</evidence>
<dbReference type="InterPro" id="IPR050345">
    <property type="entry name" value="Aliph_Amidase/BUP"/>
</dbReference>
<name>A0ABP8YSZ7_9MICO</name>
<dbReference type="Pfam" id="PF00795">
    <property type="entry name" value="CN_hydrolase"/>
    <property type="match status" value="1"/>
</dbReference>
<feature type="domain" description="CN hydrolase" evidence="2">
    <location>
        <begin position="3"/>
        <end position="258"/>
    </location>
</feature>
<gene>
    <name evidence="3" type="ORF">GCM10025783_06920</name>
</gene>
<comment type="caution">
    <text evidence="3">The sequence shown here is derived from an EMBL/GenBank/DDBJ whole genome shotgun (WGS) entry which is preliminary data.</text>
</comment>
<dbReference type="SUPFAM" id="SSF56317">
    <property type="entry name" value="Carbon-nitrogen hydrolase"/>
    <property type="match status" value="1"/>
</dbReference>
<dbReference type="CDD" id="cd07197">
    <property type="entry name" value="nitrilase"/>
    <property type="match status" value="1"/>
</dbReference>